<dbReference type="Pfam" id="PF00107">
    <property type="entry name" value="ADH_zinc_N"/>
    <property type="match status" value="1"/>
</dbReference>
<keyword evidence="4 7" id="KW-0862">Zinc</keyword>
<dbReference type="InterPro" id="IPR013149">
    <property type="entry name" value="ADH-like_C"/>
</dbReference>
<keyword evidence="10" id="KW-1185">Reference proteome</keyword>
<keyword evidence="3 7" id="KW-0479">Metal-binding</keyword>
<dbReference type="InterPro" id="IPR020843">
    <property type="entry name" value="ER"/>
</dbReference>
<dbReference type="OrthoDB" id="2148442at2759"/>
<dbReference type="PANTHER" id="PTHR43161">
    <property type="entry name" value="SORBITOL DEHYDROGENASE"/>
    <property type="match status" value="1"/>
</dbReference>
<name>A0A8H7SCA9_9FUNG</name>
<evidence type="ECO:0000256" key="1">
    <source>
        <dbReference type="ARBA" id="ARBA00001947"/>
    </source>
</evidence>
<dbReference type="PROSITE" id="PS00059">
    <property type="entry name" value="ADH_ZINC"/>
    <property type="match status" value="1"/>
</dbReference>
<dbReference type="InterPro" id="IPR036291">
    <property type="entry name" value="NAD(P)-bd_dom_sf"/>
</dbReference>
<evidence type="ECO:0000256" key="3">
    <source>
        <dbReference type="ARBA" id="ARBA00022723"/>
    </source>
</evidence>
<evidence type="ECO:0000259" key="8">
    <source>
        <dbReference type="SMART" id="SM00829"/>
    </source>
</evidence>
<proteinExistence type="inferred from homology"/>
<comment type="similarity">
    <text evidence="2 7">Belongs to the zinc-containing alcohol dehydrogenase family.</text>
</comment>
<dbReference type="PANTHER" id="PTHR43161:SF9">
    <property type="entry name" value="SORBITOL DEHYDROGENASE"/>
    <property type="match status" value="1"/>
</dbReference>
<dbReference type="GO" id="GO:0008270">
    <property type="term" value="F:zinc ion binding"/>
    <property type="evidence" value="ECO:0007669"/>
    <property type="project" value="InterPro"/>
</dbReference>
<sequence>MSPPQGEMNQCVVLRQKNDIVLENRPIPQLAHGEVLINVKATGICGSDIHYWLHGGIGDFQLKAPMVLGHESAGIVAEVGPGVKNLKVGDRVALEPGVACRMCEQCKTGRYNLCPEMSFAATPPIDGTLCNYYKHAADFCFKLPDHVSLEEAALIEPLSVGIHSARRANIKSGDRVFIFGAGPVGLLCAAAAKAAGAGHVTIADLVPSRLEFAKNYCTDSQILLQRSQSGEPNMEFSRRMAKEILKTEELADAVIDCTGAETCVQMSVLLSKNGGSVVLVGMGGSVQSLPISEISSREVDIKGIFRYCNTYATGVKMLASGSIDVKPLITHTYQLQDAVEAFKHVKEGRDGAIKVQIVA</sequence>
<dbReference type="AlphaFoldDB" id="A0A8H7SCA9"/>
<dbReference type="InterPro" id="IPR013154">
    <property type="entry name" value="ADH-like_N"/>
</dbReference>
<dbReference type="Gene3D" id="3.40.50.720">
    <property type="entry name" value="NAD(P)-binding Rossmann-like Domain"/>
    <property type="match status" value="1"/>
</dbReference>
<gene>
    <name evidence="9" type="ORF">INT45_014270</name>
</gene>
<dbReference type="InterPro" id="IPR002328">
    <property type="entry name" value="ADH_Zn_CS"/>
</dbReference>
<evidence type="ECO:0000256" key="7">
    <source>
        <dbReference type="RuleBase" id="RU361277"/>
    </source>
</evidence>
<evidence type="ECO:0000313" key="10">
    <source>
        <dbReference type="Proteomes" id="UP000646827"/>
    </source>
</evidence>
<dbReference type="CDD" id="cd05285">
    <property type="entry name" value="sorbitol_DH"/>
    <property type="match status" value="1"/>
</dbReference>
<dbReference type="SUPFAM" id="SSF50129">
    <property type="entry name" value="GroES-like"/>
    <property type="match status" value="1"/>
</dbReference>
<keyword evidence="6" id="KW-0520">NAD</keyword>
<feature type="domain" description="Enoyl reductase (ER)" evidence="8">
    <location>
        <begin position="15"/>
        <end position="353"/>
    </location>
</feature>
<dbReference type="Proteomes" id="UP000646827">
    <property type="component" value="Unassembled WGS sequence"/>
</dbReference>
<comment type="caution">
    <text evidence="9">The sequence shown here is derived from an EMBL/GenBank/DDBJ whole genome shotgun (WGS) entry which is preliminary data.</text>
</comment>
<dbReference type="SUPFAM" id="SSF51735">
    <property type="entry name" value="NAD(P)-binding Rossmann-fold domains"/>
    <property type="match status" value="1"/>
</dbReference>
<dbReference type="GO" id="GO:0006062">
    <property type="term" value="P:sorbitol catabolic process"/>
    <property type="evidence" value="ECO:0007669"/>
    <property type="project" value="TreeGrafter"/>
</dbReference>
<dbReference type="FunFam" id="3.40.50.720:FF:000068">
    <property type="entry name" value="Sorbitol dehydrogenase"/>
    <property type="match status" value="1"/>
</dbReference>
<dbReference type="GO" id="GO:0003939">
    <property type="term" value="F:L-iditol 2-dehydrogenase (NAD+) activity"/>
    <property type="evidence" value="ECO:0007669"/>
    <property type="project" value="TreeGrafter"/>
</dbReference>
<dbReference type="Gene3D" id="3.90.180.10">
    <property type="entry name" value="Medium-chain alcohol dehydrogenases, catalytic domain"/>
    <property type="match status" value="1"/>
</dbReference>
<comment type="cofactor">
    <cofactor evidence="1 7">
        <name>Zn(2+)</name>
        <dbReference type="ChEBI" id="CHEBI:29105"/>
    </cofactor>
</comment>
<keyword evidence="5" id="KW-0560">Oxidoreductase</keyword>
<evidence type="ECO:0000256" key="5">
    <source>
        <dbReference type="ARBA" id="ARBA00023002"/>
    </source>
</evidence>
<dbReference type="InterPro" id="IPR011032">
    <property type="entry name" value="GroES-like_sf"/>
</dbReference>
<accession>A0A8H7SCA9</accession>
<dbReference type="SMART" id="SM00829">
    <property type="entry name" value="PKS_ER"/>
    <property type="match status" value="1"/>
</dbReference>
<dbReference type="InterPro" id="IPR045306">
    <property type="entry name" value="SDH-like"/>
</dbReference>
<evidence type="ECO:0000256" key="2">
    <source>
        <dbReference type="ARBA" id="ARBA00008072"/>
    </source>
</evidence>
<evidence type="ECO:0000256" key="6">
    <source>
        <dbReference type="ARBA" id="ARBA00023027"/>
    </source>
</evidence>
<evidence type="ECO:0000256" key="4">
    <source>
        <dbReference type="ARBA" id="ARBA00022833"/>
    </source>
</evidence>
<protein>
    <recommendedName>
        <fullName evidence="8">Enoyl reductase (ER) domain-containing protein</fullName>
    </recommendedName>
</protein>
<evidence type="ECO:0000313" key="9">
    <source>
        <dbReference type="EMBL" id="KAG2226526.1"/>
    </source>
</evidence>
<dbReference type="Pfam" id="PF08240">
    <property type="entry name" value="ADH_N"/>
    <property type="match status" value="1"/>
</dbReference>
<organism evidence="9 10">
    <name type="scientific">Circinella minor</name>
    <dbReference type="NCBI Taxonomy" id="1195481"/>
    <lineage>
        <taxon>Eukaryota</taxon>
        <taxon>Fungi</taxon>
        <taxon>Fungi incertae sedis</taxon>
        <taxon>Mucoromycota</taxon>
        <taxon>Mucoromycotina</taxon>
        <taxon>Mucoromycetes</taxon>
        <taxon>Mucorales</taxon>
        <taxon>Lichtheimiaceae</taxon>
        <taxon>Circinella</taxon>
    </lineage>
</organism>
<reference evidence="9 10" key="1">
    <citation type="submission" date="2020-12" db="EMBL/GenBank/DDBJ databases">
        <title>Metabolic potential, ecology and presence of endohyphal bacteria is reflected in genomic diversity of Mucoromycotina.</title>
        <authorList>
            <person name="Muszewska A."/>
            <person name="Okrasinska A."/>
            <person name="Steczkiewicz K."/>
            <person name="Drgas O."/>
            <person name="Orlowska M."/>
            <person name="Perlinska-Lenart U."/>
            <person name="Aleksandrzak-Piekarczyk T."/>
            <person name="Szatraj K."/>
            <person name="Zielenkiewicz U."/>
            <person name="Pilsyk S."/>
            <person name="Malc E."/>
            <person name="Mieczkowski P."/>
            <person name="Kruszewska J.S."/>
            <person name="Biernat P."/>
            <person name="Pawlowska J."/>
        </authorList>
    </citation>
    <scope>NUCLEOTIDE SEQUENCE [LARGE SCALE GENOMIC DNA]</scope>
    <source>
        <strain evidence="9 10">CBS 142.35</strain>
    </source>
</reference>
<dbReference type="EMBL" id="JAEPRB010000016">
    <property type="protein sequence ID" value="KAG2226526.1"/>
    <property type="molecule type" value="Genomic_DNA"/>
</dbReference>